<gene>
    <name evidence="2" type="ORF">QCA50_018058</name>
    <name evidence="3" type="ORF">QCA50_018072</name>
</gene>
<keyword evidence="4" id="KW-1185">Reference proteome</keyword>
<proteinExistence type="predicted"/>
<name>A0AAW0FHX2_9APHY</name>
<evidence type="ECO:0000313" key="2">
    <source>
        <dbReference type="EMBL" id="KAK7678918.1"/>
    </source>
</evidence>
<reference evidence="3 4" key="1">
    <citation type="submission" date="2022-09" db="EMBL/GenBank/DDBJ databases">
        <authorList>
            <person name="Palmer J.M."/>
        </authorList>
    </citation>
    <scope>NUCLEOTIDE SEQUENCE [LARGE SCALE GENOMIC DNA]</scope>
    <source>
        <strain evidence="3 4">DSM 7382</strain>
    </source>
</reference>
<dbReference type="EMBL" id="JASBNA010000065">
    <property type="protein sequence ID" value="KAK7678918.1"/>
    <property type="molecule type" value="Genomic_DNA"/>
</dbReference>
<comment type="caution">
    <text evidence="3">The sequence shown here is derived from an EMBL/GenBank/DDBJ whole genome shotgun (WGS) entry which is preliminary data.</text>
</comment>
<dbReference type="Pfam" id="PF18758">
    <property type="entry name" value="KDZ"/>
    <property type="match status" value="1"/>
</dbReference>
<dbReference type="Proteomes" id="UP001385951">
    <property type="component" value="Unassembled WGS sequence"/>
</dbReference>
<dbReference type="EMBL" id="JASBNA010000065">
    <property type="protein sequence ID" value="KAK7678932.1"/>
    <property type="molecule type" value="Genomic_DNA"/>
</dbReference>
<protein>
    <submittedName>
        <fullName evidence="3">Uncharacterized protein</fullName>
    </submittedName>
</protein>
<dbReference type="AlphaFoldDB" id="A0AAW0FHX2"/>
<evidence type="ECO:0000256" key="1">
    <source>
        <dbReference type="SAM" id="MobiDB-lite"/>
    </source>
</evidence>
<evidence type="ECO:0000313" key="4">
    <source>
        <dbReference type="Proteomes" id="UP001385951"/>
    </source>
</evidence>
<feature type="region of interest" description="Disordered" evidence="1">
    <location>
        <begin position="60"/>
        <end position="97"/>
    </location>
</feature>
<accession>A0AAW0FHX2</accession>
<evidence type="ECO:0000313" key="3">
    <source>
        <dbReference type="EMBL" id="KAK7678932.1"/>
    </source>
</evidence>
<organism evidence="3 4">
    <name type="scientific">Cerrena zonata</name>
    <dbReference type="NCBI Taxonomy" id="2478898"/>
    <lineage>
        <taxon>Eukaryota</taxon>
        <taxon>Fungi</taxon>
        <taxon>Dikarya</taxon>
        <taxon>Basidiomycota</taxon>
        <taxon>Agaricomycotina</taxon>
        <taxon>Agaricomycetes</taxon>
        <taxon>Polyporales</taxon>
        <taxon>Cerrenaceae</taxon>
        <taxon>Cerrena</taxon>
    </lineage>
</organism>
<dbReference type="InterPro" id="IPR040521">
    <property type="entry name" value="KDZ"/>
</dbReference>
<sequence length="143" mass="15351">MSMAFRMHCGSAIKCQMNLTHICGFYVLSEPALTAFWAEPDPIGECKIVALAATIRVPPPETTIPVEGSDDEDTSGEPDIPWVSDYPPGDAADGEENTTSCAETWKASAAEREERALDISEATGLFVSACDHGFIQVVRSGEL</sequence>